<comment type="caution">
    <text evidence="12">The sequence shown here is derived from an EMBL/GenBank/DDBJ whole genome shotgun (WGS) entry which is preliminary data.</text>
</comment>
<dbReference type="PANTHER" id="PTHR43394:SF1">
    <property type="entry name" value="ATP-BINDING CASSETTE SUB-FAMILY B MEMBER 10, MITOCHONDRIAL"/>
    <property type="match status" value="1"/>
</dbReference>
<keyword evidence="5" id="KW-0547">Nucleotide-binding</keyword>
<dbReference type="GO" id="GO:0005886">
    <property type="term" value="C:plasma membrane"/>
    <property type="evidence" value="ECO:0007669"/>
    <property type="project" value="UniProtKB-SubCell"/>
</dbReference>
<keyword evidence="4 9" id="KW-0812">Transmembrane</keyword>
<dbReference type="SUPFAM" id="SSF52540">
    <property type="entry name" value="P-loop containing nucleoside triphosphate hydrolases"/>
    <property type="match status" value="1"/>
</dbReference>
<dbReference type="GO" id="GO:0016887">
    <property type="term" value="F:ATP hydrolysis activity"/>
    <property type="evidence" value="ECO:0007669"/>
    <property type="project" value="InterPro"/>
</dbReference>
<evidence type="ECO:0000256" key="5">
    <source>
        <dbReference type="ARBA" id="ARBA00022741"/>
    </source>
</evidence>
<dbReference type="Proteomes" id="UP000243688">
    <property type="component" value="Unassembled WGS sequence"/>
</dbReference>
<keyword evidence="3" id="KW-1003">Cell membrane</keyword>
<proteinExistence type="predicted"/>
<evidence type="ECO:0000256" key="8">
    <source>
        <dbReference type="ARBA" id="ARBA00023136"/>
    </source>
</evidence>
<keyword evidence="2" id="KW-0813">Transport</keyword>
<evidence type="ECO:0000256" key="7">
    <source>
        <dbReference type="ARBA" id="ARBA00022989"/>
    </source>
</evidence>
<evidence type="ECO:0000313" key="12">
    <source>
        <dbReference type="EMBL" id="PDO09749.1"/>
    </source>
</evidence>
<dbReference type="PROSITE" id="PS00211">
    <property type="entry name" value="ABC_TRANSPORTER_1"/>
    <property type="match status" value="1"/>
</dbReference>
<feature type="transmembrane region" description="Helical" evidence="9">
    <location>
        <begin position="185"/>
        <end position="204"/>
    </location>
</feature>
<dbReference type="Pfam" id="PF00664">
    <property type="entry name" value="ABC_membrane"/>
    <property type="match status" value="1"/>
</dbReference>
<evidence type="ECO:0000313" key="13">
    <source>
        <dbReference type="Proteomes" id="UP000243688"/>
    </source>
</evidence>
<dbReference type="SUPFAM" id="SSF90123">
    <property type="entry name" value="ABC transporter transmembrane region"/>
    <property type="match status" value="1"/>
</dbReference>
<dbReference type="InterPro" id="IPR011527">
    <property type="entry name" value="ABC1_TM_dom"/>
</dbReference>
<feature type="transmembrane region" description="Helical" evidence="9">
    <location>
        <begin position="268"/>
        <end position="293"/>
    </location>
</feature>
<dbReference type="InterPro" id="IPR017871">
    <property type="entry name" value="ABC_transporter-like_CS"/>
</dbReference>
<protein>
    <submittedName>
        <fullName evidence="12">Multidrug ABC transporter ATP-binding protein</fullName>
    </submittedName>
</protein>
<dbReference type="PROSITE" id="PS50929">
    <property type="entry name" value="ABC_TM1F"/>
    <property type="match status" value="1"/>
</dbReference>
<evidence type="ECO:0000256" key="6">
    <source>
        <dbReference type="ARBA" id="ARBA00022840"/>
    </source>
</evidence>
<dbReference type="GO" id="GO:0005524">
    <property type="term" value="F:ATP binding"/>
    <property type="evidence" value="ECO:0007669"/>
    <property type="project" value="UniProtKB-KW"/>
</dbReference>
<dbReference type="InterPro" id="IPR036640">
    <property type="entry name" value="ABC1_TM_sf"/>
</dbReference>
<organism evidence="12 13">
    <name type="scientific">Candidatus Reconcilbacillus cellulovorans</name>
    <dbReference type="NCBI Taxonomy" id="1906605"/>
    <lineage>
        <taxon>Bacteria</taxon>
        <taxon>Bacillati</taxon>
        <taxon>Bacillota</taxon>
        <taxon>Bacilli</taxon>
        <taxon>Bacillales</taxon>
        <taxon>Paenibacillaceae</taxon>
        <taxon>Candidatus Reconcilbacillus</taxon>
    </lineage>
</organism>
<evidence type="ECO:0000256" key="2">
    <source>
        <dbReference type="ARBA" id="ARBA00022448"/>
    </source>
</evidence>
<dbReference type="PROSITE" id="PS50893">
    <property type="entry name" value="ABC_TRANSPORTER_2"/>
    <property type="match status" value="1"/>
</dbReference>
<dbReference type="InterPro" id="IPR039421">
    <property type="entry name" value="Type_1_exporter"/>
</dbReference>
<evidence type="ECO:0000259" key="11">
    <source>
        <dbReference type="PROSITE" id="PS50929"/>
    </source>
</evidence>
<dbReference type="AlphaFoldDB" id="A0A2A6DYY7"/>
<accession>A0A2A6DYY7</accession>
<feature type="transmembrane region" description="Helical" evidence="9">
    <location>
        <begin position="160"/>
        <end position="179"/>
    </location>
</feature>
<gene>
    <name evidence="12" type="ORF">BLM47_10940</name>
</gene>
<dbReference type="Gene3D" id="1.20.1560.10">
    <property type="entry name" value="ABC transporter type 1, transmembrane domain"/>
    <property type="match status" value="1"/>
</dbReference>
<dbReference type="CDD" id="cd18547">
    <property type="entry name" value="ABC_6TM_Tm288_like"/>
    <property type="match status" value="1"/>
</dbReference>
<dbReference type="Gene3D" id="3.40.50.300">
    <property type="entry name" value="P-loop containing nucleotide triphosphate hydrolases"/>
    <property type="match status" value="1"/>
</dbReference>
<dbReference type="Pfam" id="PF00005">
    <property type="entry name" value="ABC_tran"/>
    <property type="match status" value="1"/>
</dbReference>
<dbReference type="SMART" id="SM00382">
    <property type="entry name" value="AAA"/>
    <property type="match status" value="1"/>
</dbReference>
<dbReference type="FunFam" id="3.40.50.300:FF:000287">
    <property type="entry name" value="Multidrug ABC transporter ATP-binding protein"/>
    <property type="match status" value="1"/>
</dbReference>
<evidence type="ECO:0000256" key="3">
    <source>
        <dbReference type="ARBA" id="ARBA00022475"/>
    </source>
</evidence>
<keyword evidence="8 9" id="KW-0472">Membrane</keyword>
<feature type="domain" description="ABC transmembrane type-1" evidence="11">
    <location>
        <begin position="44"/>
        <end position="328"/>
    </location>
</feature>
<feature type="transmembrane region" description="Helical" evidence="9">
    <location>
        <begin position="84"/>
        <end position="110"/>
    </location>
</feature>
<dbReference type="PANTHER" id="PTHR43394">
    <property type="entry name" value="ATP-DEPENDENT PERMEASE MDL1, MITOCHONDRIAL"/>
    <property type="match status" value="1"/>
</dbReference>
<dbReference type="FunFam" id="1.20.1560.10:FF:000011">
    <property type="entry name" value="Multidrug ABC transporter ATP-binding protein"/>
    <property type="match status" value="1"/>
</dbReference>
<keyword evidence="7 9" id="KW-1133">Transmembrane helix</keyword>
<dbReference type="CDD" id="cd03254">
    <property type="entry name" value="ABCC_Glucan_exporter_like"/>
    <property type="match status" value="1"/>
</dbReference>
<dbReference type="EMBL" id="MOXJ01000029">
    <property type="protein sequence ID" value="PDO09749.1"/>
    <property type="molecule type" value="Genomic_DNA"/>
</dbReference>
<name>A0A2A6DYY7_9BACL</name>
<reference evidence="12 13" key="1">
    <citation type="submission" date="2016-12" db="EMBL/GenBank/DDBJ databases">
        <title>Candidatus Reconcilibacillus cellulovorans genome.</title>
        <authorList>
            <person name="Kolinko S."/>
            <person name="Wu Y.-W."/>
            <person name="Tachea F."/>
            <person name="Denzel E."/>
            <person name="Hiras J."/>
            <person name="Baecker N."/>
            <person name="Chan L.J."/>
            <person name="Eichorst S.A."/>
            <person name="Frey D."/>
            <person name="Adams P.D."/>
            <person name="Pray T."/>
            <person name="Tanjore D."/>
            <person name="Petzold C.J."/>
            <person name="Gladden J.M."/>
            <person name="Simmons B.A."/>
            <person name="Singer S.W."/>
        </authorList>
    </citation>
    <scope>NUCLEOTIDE SEQUENCE [LARGE SCALE GENOMIC DNA]</scope>
    <source>
        <strain evidence="12">JTherm</strain>
    </source>
</reference>
<sequence length="615" mass="67637">MPPGHGRPMGGFGHGAARTTRPKRLRETLFRLWRCFEGERVLLAVVFGFVLLDAAIVFFTPYWIGKAVDALSRGQTVDWGALETATAALAAAYAGGALAGVAQGWLSAGVAQSVVERLRRAMFGKLRRLPLAYFDSRPHGELMSRLTNDLDNVSNTVSQATVQLLSGCVAVAGSLVMMLTLSWPLTLATLTTVPLVIGLVRFVTRRTSELFRQQQAKLGELNGRIEESISGLEVVRTFNREERVIAEFDRANGDLYEVGVKAQIWSGLLMPFLGVIGNFGFAVVAVVGGWLAVRGQATAGLIAAFLVYSRQFVRPLNDLANLYNLLLAGVAGAERVFETLDEREESADPPDAVELKRPRGEVVFENVSFGYRPEVPVLRDVHFRAAAGTRTALVGPTGAGKTTIVQLLMRFYDATGGRILIDGCDIRSYTRDSLRRCFGVVLQDTYLFAGTVRDNIRYGKPDATDAEVRRAAALACADSFIERLPRGYDTMLSENGGNLSQGERQLLAIARVILADPPILILDEATSNVDTRTERHIQRALRNLMEGRTCFIIAHRLNTIRDADMILVIDGGRIVEWGTHESLMQQGGFYRRMFENQFGTDRSAAICFLSRETLQ</sequence>
<feature type="transmembrane region" description="Helical" evidence="9">
    <location>
        <begin position="41"/>
        <end position="64"/>
    </location>
</feature>
<dbReference type="InterPro" id="IPR003593">
    <property type="entry name" value="AAA+_ATPase"/>
</dbReference>
<evidence type="ECO:0000256" key="1">
    <source>
        <dbReference type="ARBA" id="ARBA00004651"/>
    </source>
</evidence>
<comment type="subcellular location">
    <subcellularLocation>
        <location evidence="1">Cell membrane</location>
        <topology evidence="1">Multi-pass membrane protein</topology>
    </subcellularLocation>
</comment>
<feature type="domain" description="ABC transporter" evidence="10">
    <location>
        <begin position="362"/>
        <end position="596"/>
    </location>
</feature>
<dbReference type="GO" id="GO:0015421">
    <property type="term" value="F:ABC-type oligopeptide transporter activity"/>
    <property type="evidence" value="ECO:0007669"/>
    <property type="project" value="TreeGrafter"/>
</dbReference>
<evidence type="ECO:0000256" key="9">
    <source>
        <dbReference type="SAM" id="Phobius"/>
    </source>
</evidence>
<dbReference type="InterPro" id="IPR027417">
    <property type="entry name" value="P-loop_NTPase"/>
</dbReference>
<evidence type="ECO:0000256" key="4">
    <source>
        <dbReference type="ARBA" id="ARBA00022692"/>
    </source>
</evidence>
<dbReference type="InterPro" id="IPR003439">
    <property type="entry name" value="ABC_transporter-like_ATP-bd"/>
</dbReference>
<evidence type="ECO:0000259" key="10">
    <source>
        <dbReference type="PROSITE" id="PS50893"/>
    </source>
</evidence>
<keyword evidence="6 12" id="KW-0067">ATP-binding</keyword>